<dbReference type="EMBL" id="JAHUZB010000002">
    <property type="protein sequence ID" value="MBV7390153.1"/>
    <property type="molecule type" value="Genomic_DNA"/>
</dbReference>
<comment type="PTM">
    <text evidence="2">Contains an active site 4-methylidene-imidazol-5-one (MIO), which is formed autocatalytically by cyclization and dehydration of residues Ala-Ser-Gly.</text>
</comment>
<dbReference type="NCBIfam" id="NF006871">
    <property type="entry name" value="PRK09367.1"/>
    <property type="match status" value="1"/>
</dbReference>
<comment type="catalytic activity">
    <reaction evidence="2 5">
        <text>L-histidine = trans-urocanate + NH4(+)</text>
        <dbReference type="Rhea" id="RHEA:21232"/>
        <dbReference type="ChEBI" id="CHEBI:17771"/>
        <dbReference type="ChEBI" id="CHEBI:28938"/>
        <dbReference type="ChEBI" id="CHEBI:57595"/>
        <dbReference type="EC" id="4.3.1.3"/>
    </reaction>
</comment>
<dbReference type="InterPro" id="IPR005921">
    <property type="entry name" value="HutH"/>
</dbReference>
<organism evidence="7 8">
    <name type="scientific">Enterococcus alishanensis</name>
    <dbReference type="NCBI Taxonomy" id="1303817"/>
    <lineage>
        <taxon>Bacteria</taxon>
        <taxon>Bacillati</taxon>
        <taxon>Bacillota</taxon>
        <taxon>Bacilli</taxon>
        <taxon>Lactobacillales</taxon>
        <taxon>Enterococcaceae</taxon>
        <taxon>Enterococcus</taxon>
    </lineage>
</organism>
<dbReference type="EC" id="4.3.1.3" evidence="2 3"/>
<dbReference type="PANTHER" id="PTHR10362">
    <property type="entry name" value="HISTIDINE AMMONIA-LYASE"/>
    <property type="match status" value="1"/>
</dbReference>
<evidence type="ECO:0000256" key="4">
    <source>
        <dbReference type="RuleBase" id="RU003954"/>
    </source>
</evidence>
<accession>A0ABS6TB77</accession>
<dbReference type="Proteomes" id="UP000774130">
    <property type="component" value="Unassembled WGS sequence"/>
</dbReference>
<evidence type="ECO:0000256" key="3">
    <source>
        <dbReference type="NCBIfam" id="TIGR01225"/>
    </source>
</evidence>
<dbReference type="InterPro" id="IPR022313">
    <property type="entry name" value="Phe/His_NH3-lyase_AS"/>
</dbReference>
<protein>
    <recommendedName>
        <fullName evidence="2 3">Histidine ammonia-lyase</fullName>
        <shortName evidence="2">Histidase</shortName>
        <ecNumber evidence="2 3">4.3.1.3</ecNumber>
    </recommendedName>
</protein>
<evidence type="ECO:0000256" key="5">
    <source>
        <dbReference type="RuleBase" id="RU004479"/>
    </source>
</evidence>
<keyword evidence="2 5" id="KW-0369">Histidine metabolism</keyword>
<feature type="cross-link" description="5-imidazolinone (Ala-Gly)" evidence="2">
    <location>
        <begin position="146"/>
        <end position="148"/>
    </location>
</feature>
<evidence type="ECO:0000313" key="8">
    <source>
        <dbReference type="Proteomes" id="UP000774130"/>
    </source>
</evidence>
<keyword evidence="1 2" id="KW-0456">Lyase</keyword>
<name>A0ABS6TB77_9ENTE</name>
<dbReference type="HAMAP" id="MF_00229">
    <property type="entry name" value="His_ammonia_lyase"/>
    <property type="match status" value="1"/>
</dbReference>
<proteinExistence type="inferred from homology"/>
<gene>
    <name evidence="2 7" type="primary">hutH</name>
    <name evidence="7" type="ORF">KUA55_05625</name>
</gene>
<dbReference type="GO" id="GO:0004397">
    <property type="term" value="F:histidine ammonia-lyase activity"/>
    <property type="evidence" value="ECO:0007669"/>
    <property type="project" value="UniProtKB-EC"/>
</dbReference>
<dbReference type="RefSeq" id="WP_218325205.1">
    <property type="nucleotide sequence ID" value="NZ_JAHUZB010000002.1"/>
</dbReference>
<keyword evidence="2" id="KW-0963">Cytoplasm</keyword>
<evidence type="ECO:0000256" key="6">
    <source>
        <dbReference type="RuleBase" id="RU004480"/>
    </source>
</evidence>
<comment type="caution">
    <text evidence="7">The sequence shown here is derived from an EMBL/GenBank/DDBJ whole genome shotgun (WGS) entry which is preliminary data.</text>
</comment>
<comment type="similarity">
    <text evidence="2 4">Belongs to the PAL/histidase family.</text>
</comment>
<reference evidence="7 8" key="1">
    <citation type="submission" date="2021-06" db="EMBL/GenBank/DDBJ databases">
        <title>Enterococcus alishanensis sp. nov., a novel lactic acid bacterium isolated from fresh coffee beans.</title>
        <authorList>
            <person name="Chen Y.-S."/>
        </authorList>
    </citation>
    <scope>NUCLEOTIDE SEQUENCE [LARGE SCALE GENOMIC DNA]</scope>
    <source>
        <strain evidence="7 8">ALS3</strain>
    </source>
</reference>
<evidence type="ECO:0000313" key="7">
    <source>
        <dbReference type="EMBL" id="MBV7390153.1"/>
    </source>
</evidence>
<sequence>MREEKIIVLDGDHLTLEEVIAVARNNIKVIIAESAEEAVNRSRKIVDDIVAEKRVVYGINTGFGSLCNVSISQEDTAQLQENLIRTHASGFGDPFPVDVVRAIMLIRVNSLVKGYSGIRLGTVKALMEMLNNGVHPHIPEKGSLGASGDLAPLAHMVMPLLGLGKAYYQGELLPGREAMEKAGLEIIQLSAKEGLAFINGTTVLTAVGALATYDAIELLKLADIAGALSLEVHRGISSPFEEELHTIRPQSGQLATARNIRRLIEGSVYTTEATPDNVQDAYTLRCMPQIHGASKDSIAYVKRKVEIEINSVTDNPIITRDGKVISGGNFHGEPMAQPFDFLGIAIAEIGNVSERRLERLVNRQLSKLPSFLVKHPGLNSGFMITQYACASLVSENKILAHPASVDSIPSCENQEDFVSMGTTAARTAAEISQNSRRVVATEIMAACQAIDIRQAQKNLGKGTQVAYDTFRESVDFIENDKDIEIYDELNIATNVLVDGSLLAAVESKIDLDIQFED</sequence>
<keyword evidence="8" id="KW-1185">Reference proteome</keyword>
<dbReference type="CDD" id="cd00332">
    <property type="entry name" value="PAL-HAL"/>
    <property type="match status" value="1"/>
</dbReference>
<feature type="modified residue" description="2,3-didehydroalanine (Ser)" evidence="2">
    <location>
        <position position="147"/>
    </location>
</feature>
<dbReference type="PROSITE" id="PS00488">
    <property type="entry name" value="PAL_HISTIDASE"/>
    <property type="match status" value="1"/>
</dbReference>
<comment type="pathway">
    <text evidence="2 5">Amino-acid degradation; L-histidine degradation into L-glutamate; N-formimidoyl-L-glutamate from L-histidine: step 1/3.</text>
</comment>
<evidence type="ECO:0000256" key="1">
    <source>
        <dbReference type="ARBA" id="ARBA00023239"/>
    </source>
</evidence>
<dbReference type="NCBIfam" id="TIGR01225">
    <property type="entry name" value="hutH"/>
    <property type="match status" value="1"/>
</dbReference>
<evidence type="ECO:0000256" key="2">
    <source>
        <dbReference type="HAMAP-Rule" id="MF_00229"/>
    </source>
</evidence>
<dbReference type="Pfam" id="PF00221">
    <property type="entry name" value="Lyase_aromatic"/>
    <property type="match status" value="1"/>
</dbReference>
<dbReference type="InterPro" id="IPR001106">
    <property type="entry name" value="Aromatic_Lyase"/>
</dbReference>
<comment type="subcellular location">
    <subcellularLocation>
        <location evidence="2 6">Cytoplasm</location>
    </subcellularLocation>
</comment>